<evidence type="ECO:0000313" key="1">
    <source>
        <dbReference type="EMBL" id="NYJ74172.1"/>
    </source>
</evidence>
<protein>
    <recommendedName>
        <fullName evidence="3">DUF4439 domain-containing protein</fullName>
    </recommendedName>
</protein>
<dbReference type="EMBL" id="JACCFW010000001">
    <property type="protein sequence ID" value="NYJ74172.1"/>
    <property type="molecule type" value="Genomic_DNA"/>
</dbReference>
<dbReference type="AlphaFoldDB" id="A0A853DA99"/>
<dbReference type="PROSITE" id="PS51257">
    <property type="entry name" value="PROKAR_LIPOPROTEIN"/>
    <property type="match status" value="1"/>
</dbReference>
<dbReference type="InterPro" id="IPR012347">
    <property type="entry name" value="Ferritin-like"/>
</dbReference>
<reference evidence="1 2" key="1">
    <citation type="submission" date="2020-07" db="EMBL/GenBank/DDBJ databases">
        <title>Sequencing the genomes of 1000 actinobacteria strains.</title>
        <authorList>
            <person name="Klenk H.-P."/>
        </authorList>
    </citation>
    <scope>NUCLEOTIDE SEQUENCE [LARGE SCALE GENOMIC DNA]</scope>
    <source>
        <strain evidence="1 2">DSM 29531</strain>
    </source>
</reference>
<dbReference type="Gene3D" id="1.20.1260.10">
    <property type="match status" value="1"/>
</dbReference>
<name>A0A853DA99_9MICO</name>
<gene>
    <name evidence="1" type="ORF">HNR15_001135</name>
</gene>
<evidence type="ECO:0008006" key="3">
    <source>
        <dbReference type="Google" id="ProtNLM"/>
    </source>
</evidence>
<dbReference type="Proteomes" id="UP000571817">
    <property type="component" value="Unassembled WGS sequence"/>
</dbReference>
<keyword evidence="2" id="KW-1185">Reference proteome</keyword>
<dbReference type="InterPro" id="IPR006311">
    <property type="entry name" value="TAT_signal"/>
</dbReference>
<dbReference type="RefSeq" id="WP_179479850.1">
    <property type="nucleotide sequence ID" value="NZ_JACCFW010000001.1"/>
</dbReference>
<sequence length="304" mass="30563">MTRPQTVRPGRRTVLGALALGAASSLTGCGIRLQKGSPAVPGIAHQAPPPDQAALLRALASVRGLQVAATRADGLWAPKLDAAYGAAANRLTEVMASDGIRVPTASTTPPAAALSAAQLGAAIRAGLSPTAYDDAVHANSANTAMLAALLAFDAAGATVQGAAPAWGGEQVSGATAAALLPSVRTAVYGLEIIAARTPARARTLPSAAVVTMDAARSRLEPAAGPKGPPARLVYPLAVQPTTEDARTTLARDLLSDVVTACAAQVGSARGTRGDLLALVHLWSDATALGWRWGLPPEPFPGLIG</sequence>
<accession>A0A853DA99</accession>
<comment type="caution">
    <text evidence="1">The sequence shown here is derived from an EMBL/GenBank/DDBJ whole genome shotgun (WGS) entry which is preliminary data.</text>
</comment>
<dbReference type="PROSITE" id="PS51318">
    <property type="entry name" value="TAT"/>
    <property type="match status" value="1"/>
</dbReference>
<proteinExistence type="predicted"/>
<evidence type="ECO:0000313" key="2">
    <source>
        <dbReference type="Proteomes" id="UP000571817"/>
    </source>
</evidence>
<organism evidence="1 2">
    <name type="scientific">Allobranchiibius huperziae</name>
    <dbReference type="NCBI Taxonomy" id="1874116"/>
    <lineage>
        <taxon>Bacteria</taxon>
        <taxon>Bacillati</taxon>
        <taxon>Actinomycetota</taxon>
        <taxon>Actinomycetes</taxon>
        <taxon>Micrococcales</taxon>
        <taxon>Dermacoccaceae</taxon>
        <taxon>Allobranchiibius</taxon>
    </lineage>
</organism>